<organism evidence="8 9">
    <name type="scientific">Desulfovibrio gilichinskyi</name>
    <dbReference type="NCBI Taxonomy" id="1519643"/>
    <lineage>
        <taxon>Bacteria</taxon>
        <taxon>Pseudomonadati</taxon>
        <taxon>Thermodesulfobacteriota</taxon>
        <taxon>Desulfovibrionia</taxon>
        <taxon>Desulfovibrionales</taxon>
        <taxon>Desulfovibrionaceae</taxon>
        <taxon>Desulfovibrio</taxon>
    </lineage>
</organism>
<protein>
    <submittedName>
        <fullName evidence="8">Sigma-B regulation protein RsbU (Phosphoserine phosphatase)</fullName>
    </submittedName>
</protein>
<dbReference type="Gene3D" id="3.40.50.2300">
    <property type="match status" value="1"/>
</dbReference>
<keyword evidence="1 6" id="KW-0597">Phosphoprotein</keyword>
<dbReference type="PANTHER" id="PTHR44591">
    <property type="entry name" value="STRESS RESPONSE REGULATOR PROTEIN 1"/>
    <property type="match status" value="1"/>
</dbReference>
<dbReference type="InterPro" id="IPR011006">
    <property type="entry name" value="CheY-like_superfamily"/>
</dbReference>
<dbReference type="Proteomes" id="UP000192906">
    <property type="component" value="Unassembled WGS sequence"/>
</dbReference>
<proteinExistence type="predicted"/>
<sequence length="370" mass="41087">MPVKPNYIPKILIIDDEPFNLEFLELVLRQRGYRVITANNGRTGIELAVKKQPDLILLDIMMPGENGFECATILRMSPETSEIPIIFLTALDDAKNTRKGFDAGAVDFITKPFEYREVLHRIRLHLKIAENDKFILSKTEKTLKPDLQLSADNDDQFLRTSISIFPAKYETSKAYFHESVILANNSESHLLLNFTPPRLNEQIATLLKKALILNTGPLYTPAETFRNIGIALQEYFVSDMNKAIEVTGIYAEVDRGTETLTVVDAGALPPILLQKNGSTVFIEPQSGPLGDLGKGMLPCATFEMKKSSRLFIYSTQMLSAFKSAGEGVKELKEACELSSRIDIETACQAAGEMLIKGNNKPDGILIAIEA</sequence>
<evidence type="ECO:0000256" key="1">
    <source>
        <dbReference type="ARBA" id="ARBA00022553"/>
    </source>
</evidence>
<evidence type="ECO:0000313" key="9">
    <source>
        <dbReference type="Proteomes" id="UP000192906"/>
    </source>
</evidence>
<keyword evidence="4" id="KW-0238">DNA-binding</keyword>
<keyword evidence="3" id="KW-0805">Transcription regulation</keyword>
<dbReference type="InterPro" id="IPR001932">
    <property type="entry name" value="PPM-type_phosphatase-like_dom"/>
</dbReference>
<dbReference type="FunFam" id="3.40.50.2300:FF:000001">
    <property type="entry name" value="DNA-binding response regulator PhoB"/>
    <property type="match status" value="1"/>
</dbReference>
<feature type="modified residue" description="4-aspartylphosphate" evidence="6">
    <location>
        <position position="59"/>
    </location>
</feature>
<dbReference type="SUPFAM" id="SSF52172">
    <property type="entry name" value="CheY-like"/>
    <property type="match status" value="1"/>
</dbReference>
<dbReference type="RefSeq" id="WP_085103991.1">
    <property type="nucleotide sequence ID" value="NZ_FWZU01000005.1"/>
</dbReference>
<dbReference type="SMART" id="SM00448">
    <property type="entry name" value="REC"/>
    <property type="match status" value="1"/>
</dbReference>
<evidence type="ECO:0000256" key="6">
    <source>
        <dbReference type="PROSITE-ProRule" id="PRU00169"/>
    </source>
</evidence>
<dbReference type="PROSITE" id="PS50110">
    <property type="entry name" value="RESPONSE_REGULATORY"/>
    <property type="match status" value="1"/>
</dbReference>
<dbReference type="EMBL" id="FWZU01000005">
    <property type="protein sequence ID" value="SMF36736.1"/>
    <property type="molecule type" value="Genomic_DNA"/>
</dbReference>
<evidence type="ECO:0000313" key="8">
    <source>
        <dbReference type="EMBL" id="SMF36736.1"/>
    </source>
</evidence>
<dbReference type="GO" id="GO:0000160">
    <property type="term" value="P:phosphorelay signal transduction system"/>
    <property type="evidence" value="ECO:0007669"/>
    <property type="project" value="UniProtKB-KW"/>
</dbReference>
<keyword evidence="5" id="KW-0804">Transcription</keyword>
<dbReference type="OrthoDB" id="20101at2"/>
<dbReference type="Gene3D" id="3.60.40.10">
    <property type="entry name" value="PPM-type phosphatase domain"/>
    <property type="match status" value="1"/>
</dbReference>
<dbReference type="Pfam" id="PF00072">
    <property type="entry name" value="Response_reg"/>
    <property type="match status" value="1"/>
</dbReference>
<evidence type="ECO:0000259" key="7">
    <source>
        <dbReference type="PROSITE" id="PS50110"/>
    </source>
</evidence>
<dbReference type="PANTHER" id="PTHR44591:SF3">
    <property type="entry name" value="RESPONSE REGULATORY DOMAIN-CONTAINING PROTEIN"/>
    <property type="match status" value="1"/>
</dbReference>
<dbReference type="Pfam" id="PF07228">
    <property type="entry name" value="SpoIIE"/>
    <property type="match status" value="1"/>
</dbReference>
<evidence type="ECO:0000256" key="2">
    <source>
        <dbReference type="ARBA" id="ARBA00023012"/>
    </source>
</evidence>
<dbReference type="InterPro" id="IPR001789">
    <property type="entry name" value="Sig_transdc_resp-reg_receiver"/>
</dbReference>
<dbReference type="GO" id="GO:0003677">
    <property type="term" value="F:DNA binding"/>
    <property type="evidence" value="ECO:0007669"/>
    <property type="project" value="UniProtKB-KW"/>
</dbReference>
<gene>
    <name evidence="8" type="ORF">SAMN06295933_3196</name>
</gene>
<keyword evidence="2" id="KW-0902">Two-component regulatory system</keyword>
<dbReference type="InterPro" id="IPR036457">
    <property type="entry name" value="PPM-type-like_dom_sf"/>
</dbReference>
<name>A0A1X7EMN7_9BACT</name>
<accession>A0A1X7EMN7</accession>
<reference evidence="9" key="1">
    <citation type="submission" date="2017-04" db="EMBL/GenBank/DDBJ databases">
        <authorList>
            <person name="Varghese N."/>
            <person name="Submissions S."/>
        </authorList>
    </citation>
    <scope>NUCLEOTIDE SEQUENCE [LARGE SCALE GENOMIC DNA]</scope>
    <source>
        <strain evidence="9">K3S</strain>
    </source>
</reference>
<dbReference type="AlphaFoldDB" id="A0A1X7EMN7"/>
<dbReference type="STRING" id="1519643.SAMN06295933_3196"/>
<evidence type="ECO:0000256" key="4">
    <source>
        <dbReference type="ARBA" id="ARBA00023125"/>
    </source>
</evidence>
<keyword evidence="9" id="KW-1185">Reference proteome</keyword>
<evidence type="ECO:0000256" key="5">
    <source>
        <dbReference type="ARBA" id="ARBA00023163"/>
    </source>
</evidence>
<evidence type="ECO:0000256" key="3">
    <source>
        <dbReference type="ARBA" id="ARBA00023015"/>
    </source>
</evidence>
<feature type="domain" description="Response regulatory" evidence="7">
    <location>
        <begin position="10"/>
        <end position="126"/>
    </location>
</feature>
<dbReference type="InterPro" id="IPR050595">
    <property type="entry name" value="Bact_response_regulator"/>
</dbReference>